<evidence type="ECO:0000256" key="3">
    <source>
        <dbReference type="ARBA" id="ARBA00022475"/>
    </source>
</evidence>
<dbReference type="AlphaFoldDB" id="Q6N4R0"/>
<dbReference type="GeneID" id="66894363"/>
<evidence type="ECO:0000256" key="8">
    <source>
        <dbReference type="SAM" id="Phobius"/>
    </source>
</evidence>
<comment type="subcellular location">
    <subcellularLocation>
        <location evidence="1">Cell membrane</location>
        <topology evidence="1">Single-pass membrane protein</topology>
    </subcellularLocation>
    <subcellularLocation>
        <location evidence="7">Cell membrane</location>
        <topology evidence="7">Single-pass type II membrane protein</topology>
    </subcellularLocation>
</comment>
<dbReference type="GO" id="GO:0022857">
    <property type="term" value="F:transmembrane transporter activity"/>
    <property type="evidence" value="ECO:0007669"/>
    <property type="project" value="InterPro"/>
</dbReference>
<dbReference type="GO" id="GO:0015031">
    <property type="term" value="P:protein transport"/>
    <property type="evidence" value="ECO:0007669"/>
    <property type="project" value="UniProtKB-KW"/>
</dbReference>
<dbReference type="RefSeq" id="WP_011158820.1">
    <property type="nucleotide sequence ID" value="NZ_CP116810.1"/>
</dbReference>
<evidence type="ECO:0000256" key="2">
    <source>
        <dbReference type="ARBA" id="ARBA00005811"/>
    </source>
</evidence>
<proteinExistence type="inferred from homology"/>
<evidence type="ECO:0000313" key="11">
    <source>
        <dbReference type="Proteomes" id="UP000001426"/>
    </source>
</evidence>
<comment type="similarity">
    <text evidence="2 7">Belongs to the ExbD/TolR family.</text>
</comment>
<evidence type="ECO:0000313" key="9">
    <source>
        <dbReference type="EMBL" id="CAE28718.1"/>
    </source>
</evidence>
<dbReference type="Proteomes" id="UP000001426">
    <property type="component" value="Chromosome"/>
</dbReference>
<keyword evidence="7" id="KW-0813">Transport</keyword>
<reference evidence="9 11" key="2">
    <citation type="journal article" date="2004" name="Nat. Biotechnol.">
        <title>Complete genome sequence of the metabolically versatile photosynthetic bacterium Rhodopseudomonas palustris.</title>
        <authorList>
            <person name="Larimer F.W."/>
            <person name="Chain P."/>
            <person name="Hauser L."/>
            <person name="Lamerdin J."/>
            <person name="Malfatti S."/>
            <person name="Do L."/>
            <person name="Land M.L."/>
            <person name="Pelletier D.A."/>
            <person name="Beatty J.T."/>
            <person name="Lang A.S."/>
            <person name="Tabita F.R."/>
            <person name="Gibson J.L."/>
            <person name="Hanson T.E."/>
            <person name="Bobst C."/>
            <person name="Torres J.L."/>
            <person name="Peres C."/>
            <person name="Harrison F.H."/>
            <person name="Gibson J."/>
            <person name="Harwood C.S."/>
        </authorList>
    </citation>
    <scope>NUCLEOTIDE SEQUENCE [LARGE SCALE GENOMIC DNA]</scope>
    <source>
        <strain evidence="11">ATCC BAA-98 / CGA009</strain>
        <strain evidence="9">CGA009</strain>
    </source>
</reference>
<name>Q6N4R0_RHOPA</name>
<evidence type="ECO:0000256" key="6">
    <source>
        <dbReference type="ARBA" id="ARBA00023136"/>
    </source>
</evidence>
<dbReference type="InterPro" id="IPR003400">
    <property type="entry name" value="ExbD"/>
</dbReference>
<dbReference type="Pfam" id="PF02472">
    <property type="entry name" value="ExbD"/>
    <property type="match status" value="1"/>
</dbReference>
<keyword evidence="6 8" id="KW-0472">Membrane</keyword>
<evidence type="ECO:0000313" key="10">
    <source>
        <dbReference type="EMBL" id="WCL93443.1"/>
    </source>
</evidence>
<dbReference type="PhylomeDB" id="Q6N4R0"/>
<dbReference type="EMBL" id="CP116810">
    <property type="protein sequence ID" value="WCL93443.1"/>
    <property type="molecule type" value="Genomic_DNA"/>
</dbReference>
<keyword evidence="5 8" id="KW-1133">Transmembrane helix</keyword>
<sequence length="149" mass="16021">MADSVREYGGGQFDDDRGTKVPPFIDVILVLLIIFMVAAPLVTAHVDLGLLAWTAKSTPRVGKPLYVTLNSDHTLRIDDSPVAREDLRAMIDRKAGGDKKTRVFVSADSRVDYGSLMEVVNLLCGAGYLKVTLVGLEQVAVLPAPASVP</sequence>
<evidence type="ECO:0000256" key="4">
    <source>
        <dbReference type="ARBA" id="ARBA00022692"/>
    </source>
</evidence>
<accession>Q6N4R0</accession>
<dbReference type="PANTHER" id="PTHR30558">
    <property type="entry name" value="EXBD MEMBRANE COMPONENT OF PMF-DRIVEN MACROMOLECULE IMPORT SYSTEM"/>
    <property type="match status" value="1"/>
</dbReference>
<keyword evidence="4 7" id="KW-0812">Transmembrane</keyword>
<dbReference type="KEGG" id="rpa:TX73_016940"/>
<dbReference type="Gene3D" id="3.30.420.270">
    <property type="match status" value="1"/>
</dbReference>
<dbReference type="EMBL" id="BX572603">
    <property type="protein sequence ID" value="CAE28718.1"/>
    <property type="molecule type" value="Genomic_DNA"/>
</dbReference>
<feature type="transmembrane region" description="Helical" evidence="8">
    <location>
        <begin position="27"/>
        <end position="53"/>
    </location>
</feature>
<dbReference type="eggNOG" id="COG0848">
    <property type="taxonomic scope" value="Bacteria"/>
</dbReference>
<protein>
    <submittedName>
        <fullName evidence="10">Biopolymer transporter ExbD</fullName>
    </submittedName>
    <submittedName>
        <fullName evidence="9">ExbD, uptake of enterochelin tonB-dependent uptake of B colicins</fullName>
    </submittedName>
</protein>
<dbReference type="GO" id="GO:0005886">
    <property type="term" value="C:plasma membrane"/>
    <property type="evidence" value="ECO:0007669"/>
    <property type="project" value="UniProtKB-SubCell"/>
</dbReference>
<organism evidence="9">
    <name type="scientific">Rhodopseudomonas palustris (strain ATCC BAA-98 / CGA009)</name>
    <dbReference type="NCBI Taxonomy" id="258594"/>
    <lineage>
        <taxon>Bacteria</taxon>
        <taxon>Pseudomonadati</taxon>
        <taxon>Pseudomonadota</taxon>
        <taxon>Alphaproteobacteria</taxon>
        <taxon>Hyphomicrobiales</taxon>
        <taxon>Nitrobacteraceae</taxon>
        <taxon>Rhodopseudomonas</taxon>
    </lineage>
</organism>
<evidence type="ECO:0000256" key="5">
    <source>
        <dbReference type="ARBA" id="ARBA00022989"/>
    </source>
</evidence>
<evidence type="ECO:0000256" key="7">
    <source>
        <dbReference type="RuleBase" id="RU003879"/>
    </source>
</evidence>
<keyword evidence="11" id="KW-1185">Reference proteome</keyword>
<reference evidence="10" key="3">
    <citation type="submission" date="2022-12" db="EMBL/GenBank/DDBJ databases">
        <title>Complete genome sequence of Rhodopseudomonas palustris CGA0092 and corrections to the R. palustris CGA009 genome sequence.</title>
        <authorList>
            <person name="Mazny B.R."/>
            <person name="Sheff O.F."/>
            <person name="LaSarre B."/>
            <person name="McKinlay A."/>
            <person name="McKinlay J.B."/>
        </authorList>
    </citation>
    <scope>NUCLEOTIDE SEQUENCE</scope>
    <source>
        <strain evidence="10">CGA009</strain>
    </source>
</reference>
<keyword evidence="7" id="KW-0653">Protein transport</keyword>
<gene>
    <name evidence="9" type="primary">exbD</name>
    <name evidence="9" type="ordered locus">RPA3277</name>
    <name evidence="10" type="ORF">TX73_016940</name>
</gene>
<keyword evidence="3" id="KW-1003">Cell membrane</keyword>
<evidence type="ECO:0000256" key="1">
    <source>
        <dbReference type="ARBA" id="ARBA00004162"/>
    </source>
</evidence>
<dbReference type="HOGENOM" id="CLU_085305_1_3_5"/>
<dbReference type="STRING" id="258594.RPA3277"/>
<dbReference type="PANTHER" id="PTHR30558:SF9">
    <property type="entry name" value="BIOPOLYMER TRANSPORT PROTEIN EXBD"/>
    <property type="match status" value="1"/>
</dbReference>
<reference evidence="10" key="1">
    <citation type="submission" date="2003-07" db="EMBL/GenBank/DDBJ databases">
        <authorList>
            <consortium name="Rhodopseudomonas genome consortium"/>
            <person name="Larimer F."/>
            <person name="Harwood C."/>
        </authorList>
    </citation>
    <scope>NUCLEOTIDE SEQUENCE</scope>
    <source>
        <strain evidence="10">CGA009</strain>
    </source>
</reference>